<evidence type="ECO:0000256" key="7">
    <source>
        <dbReference type="ARBA" id="ARBA00022723"/>
    </source>
</evidence>
<dbReference type="InterPro" id="IPR050765">
    <property type="entry name" value="Riboflavin_Biosynth_HTPR"/>
</dbReference>
<dbReference type="InterPro" id="IPR016192">
    <property type="entry name" value="APOBEC/CMP_deaminase_Zn-bd"/>
</dbReference>
<dbReference type="EC" id="1.1.1.193" evidence="12"/>
<evidence type="ECO:0000313" key="14">
    <source>
        <dbReference type="EMBL" id="MFC6440530.1"/>
    </source>
</evidence>
<dbReference type="PANTHER" id="PTHR38011">
    <property type="entry name" value="DIHYDROFOLATE REDUCTASE FAMILY PROTEIN (AFU_ORTHOLOGUE AFUA_8G06820)"/>
    <property type="match status" value="1"/>
</dbReference>
<comment type="catalytic activity">
    <reaction evidence="12">
        <text>5-amino-6-(5-phospho-D-ribitylamino)uracil + NADP(+) = 5-amino-6-(5-phospho-D-ribosylamino)uracil + NADPH + H(+)</text>
        <dbReference type="Rhea" id="RHEA:17845"/>
        <dbReference type="ChEBI" id="CHEBI:15378"/>
        <dbReference type="ChEBI" id="CHEBI:57783"/>
        <dbReference type="ChEBI" id="CHEBI:58349"/>
        <dbReference type="ChEBI" id="CHEBI:58421"/>
        <dbReference type="ChEBI" id="CHEBI:58453"/>
        <dbReference type="EC" id="1.1.1.193"/>
    </reaction>
</comment>
<dbReference type="InterPro" id="IPR004794">
    <property type="entry name" value="Eubact_RibD"/>
</dbReference>
<comment type="pathway">
    <text evidence="2 12">Cofactor biosynthesis; riboflavin biosynthesis; 5-amino-6-(D-ribitylamino)uracil from GTP: step 2/4.</text>
</comment>
<keyword evidence="15" id="KW-1185">Reference proteome</keyword>
<evidence type="ECO:0000256" key="1">
    <source>
        <dbReference type="ARBA" id="ARBA00002151"/>
    </source>
</evidence>
<evidence type="ECO:0000313" key="15">
    <source>
        <dbReference type="Proteomes" id="UP001596364"/>
    </source>
</evidence>
<sequence length="368" mass="39482">MQVFSIFDQQMMARALKLAAMGRFSTSPNPMVGCVITSRDGEILGEGWHKKAGGPHAEVHALQAAGEKARGATAYVTLEPCSHFGRTPPCANALIDAGVGRVVCAMLDSNPAVSGKGLAMLNQRGIATEHGLLATQARELSRGFFKRMEQGLPFVQVKLASSADGKTALANGQSKWITGAAARADVQQFRAAACAILTGSDTVLADNPSMNVRINDASPVSEPVRQPLRVIIDTQHRVTPSHQIVNLPGEILIINGSGHREGFSEAVQFYAARLTPHGKVDVNDVLLELGRRQINNLWVEAGATLAGQFIAEGLADELVHYQAPVIMGNSSRSLLNLPAFEQMDQIIHLTYTDIRQIGADLRLIARLT</sequence>
<dbReference type="InterPro" id="IPR002734">
    <property type="entry name" value="RibDG_C"/>
</dbReference>
<feature type="domain" description="CMP/dCMP-type deaminase" evidence="13">
    <location>
        <begin position="6"/>
        <end position="129"/>
    </location>
</feature>
<comment type="similarity">
    <text evidence="5 12">In the C-terminal section; belongs to the HTP reductase family.</text>
</comment>
<dbReference type="PROSITE" id="PS51747">
    <property type="entry name" value="CYT_DCMP_DEAMINASES_2"/>
    <property type="match status" value="1"/>
</dbReference>
<accession>A0ABW1XMP7</accession>
<dbReference type="PROSITE" id="PS00903">
    <property type="entry name" value="CYT_DCMP_DEAMINASES_1"/>
    <property type="match status" value="1"/>
</dbReference>
<dbReference type="NCBIfam" id="TIGR00326">
    <property type="entry name" value="eubact_ribD"/>
    <property type="match status" value="1"/>
</dbReference>
<keyword evidence="9 12" id="KW-0521">NADP</keyword>
<dbReference type="Pfam" id="PF00383">
    <property type="entry name" value="dCMP_cyt_deam_1"/>
    <property type="match status" value="1"/>
</dbReference>
<dbReference type="RefSeq" id="WP_131258324.1">
    <property type="nucleotide sequence ID" value="NZ_JBHSUS010000001.1"/>
</dbReference>
<keyword evidence="11" id="KW-0511">Multifunctional enzyme</keyword>
<reference evidence="15" key="1">
    <citation type="journal article" date="2019" name="Int. J. Syst. Evol. Microbiol.">
        <title>The Global Catalogue of Microorganisms (GCM) 10K type strain sequencing project: providing services to taxonomists for standard genome sequencing and annotation.</title>
        <authorList>
            <consortium name="The Broad Institute Genomics Platform"/>
            <consortium name="The Broad Institute Genome Sequencing Center for Infectious Disease"/>
            <person name="Wu L."/>
            <person name="Ma J."/>
        </authorList>
    </citation>
    <scope>NUCLEOTIDE SEQUENCE [LARGE SCALE GENOMIC DNA]</scope>
    <source>
        <strain evidence="15">CGMCC 1.16031</strain>
    </source>
</reference>
<comment type="pathway">
    <text evidence="3 12">Cofactor biosynthesis; riboflavin biosynthesis; 5-amino-6-(D-ribitylamino)uracil from GTP: step 3/4.</text>
</comment>
<dbReference type="SUPFAM" id="SSF53927">
    <property type="entry name" value="Cytidine deaminase-like"/>
    <property type="match status" value="1"/>
</dbReference>
<evidence type="ECO:0000256" key="12">
    <source>
        <dbReference type="PIRNR" id="PIRNR006769"/>
    </source>
</evidence>
<evidence type="ECO:0000256" key="11">
    <source>
        <dbReference type="ARBA" id="ARBA00023268"/>
    </source>
</evidence>
<dbReference type="InterPro" id="IPR011549">
    <property type="entry name" value="RibD_C"/>
</dbReference>
<keyword evidence="8 12" id="KW-0862">Zinc</keyword>
<evidence type="ECO:0000256" key="2">
    <source>
        <dbReference type="ARBA" id="ARBA00004882"/>
    </source>
</evidence>
<dbReference type="InterPro" id="IPR016193">
    <property type="entry name" value="Cytidine_deaminase-like"/>
</dbReference>
<organism evidence="14 15">
    <name type="scientific">Pseudobowmanella zhangzhouensis</name>
    <dbReference type="NCBI Taxonomy" id="1537679"/>
    <lineage>
        <taxon>Bacteria</taxon>
        <taxon>Pseudomonadati</taxon>
        <taxon>Pseudomonadota</taxon>
        <taxon>Gammaproteobacteria</taxon>
        <taxon>Alteromonadales</taxon>
        <taxon>Alteromonadaceae</taxon>
    </lineage>
</organism>
<dbReference type="Pfam" id="PF01872">
    <property type="entry name" value="RibD_C"/>
    <property type="match status" value="1"/>
</dbReference>
<evidence type="ECO:0000256" key="10">
    <source>
        <dbReference type="ARBA" id="ARBA00023002"/>
    </source>
</evidence>
<dbReference type="PIRSF" id="PIRSF006769">
    <property type="entry name" value="RibD"/>
    <property type="match status" value="1"/>
</dbReference>
<evidence type="ECO:0000256" key="8">
    <source>
        <dbReference type="ARBA" id="ARBA00022833"/>
    </source>
</evidence>
<dbReference type="CDD" id="cd01284">
    <property type="entry name" value="Riboflavin_deaminase-reductase"/>
    <property type="match status" value="1"/>
</dbReference>
<keyword evidence="10 12" id="KW-0560">Oxidoreductase</keyword>
<dbReference type="InterPro" id="IPR002125">
    <property type="entry name" value="CMP_dCMP_dom"/>
</dbReference>
<gene>
    <name evidence="14" type="primary">ribD</name>
    <name evidence="14" type="ORF">ACFP85_10265</name>
</gene>
<evidence type="ECO:0000256" key="9">
    <source>
        <dbReference type="ARBA" id="ARBA00022857"/>
    </source>
</evidence>
<dbReference type="GO" id="GO:0008703">
    <property type="term" value="F:5-amino-6-(5-phosphoribosylamino)uracil reductase activity"/>
    <property type="evidence" value="ECO:0007669"/>
    <property type="project" value="UniProtKB-EC"/>
</dbReference>
<dbReference type="Gene3D" id="3.40.140.10">
    <property type="entry name" value="Cytidine Deaminase, domain 2"/>
    <property type="match status" value="1"/>
</dbReference>
<dbReference type="InterPro" id="IPR024072">
    <property type="entry name" value="DHFR-like_dom_sf"/>
</dbReference>
<dbReference type="Proteomes" id="UP001596364">
    <property type="component" value="Unassembled WGS sequence"/>
</dbReference>
<comment type="similarity">
    <text evidence="4 12">In the N-terminal section; belongs to the cytidine and deoxycytidylate deaminase family.</text>
</comment>
<dbReference type="GO" id="GO:0008835">
    <property type="term" value="F:diaminohydroxyphosphoribosylaminopyrimidine deaminase activity"/>
    <property type="evidence" value="ECO:0007669"/>
    <property type="project" value="UniProtKB-EC"/>
</dbReference>
<dbReference type="PANTHER" id="PTHR38011:SF7">
    <property type="entry name" value="2,5-DIAMINO-6-RIBOSYLAMINO-4(3H)-PYRIMIDINONE 5'-PHOSPHATE REDUCTASE"/>
    <property type="match status" value="1"/>
</dbReference>
<dbReference type="NCBIfam" id="TIGR00227">
    <property type="entry name" value="ribD_Cterm"/>
    <property type="match status" value="1"/>
</dbReference>
<keyword evidence="12 14" id="KW-0378">Hydrolase</keyword>
<comment type="catalytic activity">
    <reaction evidence="12">
        <text>2,5-diamino-6-hydroxy-4-(5-phosphoribosylamino)-pyrimidine + H2O + H(+) = 5-amino-6-(5-phospho-D-ribosylamino)uracil + NH4(+)</text>
        <dbReference type="Rhea" id="RHEA:21868"/>
        <dbReference type="ChEBI" id="CHEBI:15377"/>
        <dbReference type="ChEBI" id="CHEBI:15378"/>
        <dbReference type="ChEBI" id="CHEBI:28938"/>
        <dbReference type="ChEBI" id="CHEBI:58453"/>
        <dbReference type="ChEBI" id="CHEBI:58614"/>
        <dbReference type="EC" id="3.5.4.26"/>
    </reaction>
</comment>
<evidence type="ECO:0000256" key="6">
    <source>
        <dbReference type="ARBA" id="ARBA00022619"/>
    </source>
</evidence>
<dbReference type="Gene3D" id="3.40.430.10">
    <property type="entry name" value="Dihydrofolate Reductase, subunit A"/>
    <property type="match status" value="1"/>
</dbReference>
<proteinExistence type="inferred from homology"/>
<dbReference type="SUPFAM" id="SSF53597">
    <property type="entry name" value="Dihydrofolate reductase-like"/>
    <property type="match status" value="1"/>
</dbReference>
<keyword evidence="7 12" id="KW-0479">Metal-binding</keyword>
<evidence type="ECO:0000256" key="3">
    <source>
        <dbReference type="ARBA" id="ARBA00004910"/>
    </source>
</evidence>
<dbReference type="EC" id="3.5.4.26" evidence="12"/>
<evidence type="ECO:0000256" key="4">
    <source>
        <dbReference type="ARBA" id="ARBA00005259"/>
    </source>
</evidence>
<evidence type="ECO:0000259" key="13">
    <source>
        <dbReference type="PROSITE" id="PS51747"/>
    </source>
</evidence>
<dbReference type="EMBL" id="JBHSUS010000001">
    <property type="protein sequence ID" value="MFC6440530.1"/>
    <property type="molecule type" value="Genomic_DNA"/>
</dbReference>
<protein>
    <recommendedName>
        <fullName evidence="12">Riboflavin biosynthesis protein RibD</fullName>
    </recommendedName>
    <domain>
        <recommendedName>
            <fullName evidence="12">Diaminohydroxyphosphoribosylaminopyrimidine deaminase</fullName>
            <shortName evidence="12">DRAP deaminase</shortName>
            <ecNumber evidence="12">3.5.4.26</ecNumber>
        </recommendedName>
        <alternativeName>
            <fullName evidence="12">Riboflavin-specific deaminase</fullName>
        </alternativeName>
    </domain>
    <domain>
        <recommendedName>
            <fullName evidence="12">5-amino-6-(5-phosphoribosylamino)uracil reductase</fullName>
            <ecNumber evidence="12">1.1.1.193</ecNumber>
        </recommendedName>
        <alternativeName>
            <fullName evidence="12">HTP reductase</fullName>
        </alternativeName>
    </domain>
</protein>
<comment type="function">
    <text evidence="1 12">Converts 2,5-diamino-6-(ribosylamino)-4(3h)-pyrimidinone 5'-phosphate into 5-amino-6-(ribosylamino)-2,4(1h,3h)-pyrimidinedione 5'-phosphate.</text>
</comment>
<comment type="caution">
    <text evidence="14">The sequence shown here is derived from an EMBL/GenBank/DDBJ whole genome shotgun (WGS) entry which is preliminary data.</text>
</comment>
<evidence type="ECO:0000256" key="5">
    <source>
        <dbReference type="ARBA" id="ARBA00007417"/>
    </source>
</evidence>
<name>A0ABW1XMP7_9ALTE</name>
<comment type="cofactor">
    <cofactor evidence="12">
        <name>Zn(2+)</name>
        <dbReference type="ChEBI" id="CHEBI:29105"/>
    </cofactor>
    <text evidence="12">Binds 1 zinc ion.</text>
</comment>
<keyword evidence="6 12" id="KW-0686">Riboflavin biosynthesis</keyword>